<dbReference type="AlphaFoldDB" id="A0A9D5UAS5"/>
<dbReference type="RefSeq" id="WP_193720206.1">
    <property type="nucleotide sequence ID" value="NZ_JACSPN010000014.1"/>
</dbReference>
<dbReference type="HAMAP" id="MF_02065">
    <property type="entry name" value="MltG"/>
    <property type="match status" value="1"/>
</dbReference>
<proteinExistence type="inferred from homology"/>
<keyword evidence="3 7" id="KW-1133">Transmembrane helix</keyword>
<keyword evidence="1 7" id="KW-1003">Cell membrane</keyword>
<evidence type="ECO:0000256" key="2">
    <source>
        <dbReference type="ARBA" id="ARBA00022692"/>
    </source>
</evidence>
<dbReference type="Gene3D" id="3.30.1490.480">
    <property type="entry name" value="Endolytic murein transglycosylase"/>
    <property type="match status" value="1"/>
</dbReference>
<evidence type="ECO:0000256" key="5">
    <source>
        <dbReference type="ARBA" id="ARBA00023239"/>
    </source>
</evidence>
<dbReference type="PANTHER" id="PTHR30518:SF2">
    <property type="entry name" value="ENDOLYTIC MUREIN TRANSGLYCOSYLASE"/>
    <property type="match status" value="1"/>
</dbReference>
<evidence type="ECO:0000256" key="6">
    <source>
        <dbReference type="ARBA" id="ARBA00023316"/>
    </source>
</evidence>
<evidence type="ECO:0000256" key="8">
    <source>
        <dbReference type="SAM" id="MobiDB-lite"/>
    </source>
</evidence>
<comment type="caution">
    <text evidence="9">The sequence shown here is derived from an EMBL/GenBank/DDBJ whole genome shotgun (WGS) entry which is preliminary data.</text>
</comment>
<evidence type="ECO:0000256" key="4">
    <source>
        <dbReference type="ARBA" id="ARBA00023136"/>
    </source>
</evidence>
<comment type="catalytic activity">
    <reaction evidence="7">
        <text>a peptidoglycan chain = a peptidoglycan chain with N-acetyl-1,6-anhydromuramyl-[peptide] at the reducing end + a peptidoglycan chain with N-acetylglucosamine at the non-reducing end.</text>
        <dbReference type="EC" id="4.2.2.29"/>
    </reaction>
</comment>
<evidence type="ECO:0000256" key="7">
    <source>
        <dbReference type="HAMAP-Rule" id="MF_02065"/>
    </source>
</evidence>
<dbReference type="EC" id="4.2.2.29" evidence="7"/>
<name>A0A9D5UAS5_9CELL</name>
<dbReference type="GO" id="GO:0071555">
    <property type="term" value="P:cell wall organization"/>
    <property type="evidence" value="ECO:0007669"/>
    <property type="project" value="UniProtKB-KW"/>
</dbReference>
<evidence type="ECO:0000313" key="9">
    <source>
        <dbReference type="EMBL" id="MBE7700949.1"/>
    </source>
</evidence>
<dbReference type="NCBIfam" id="TIGR00247">
    <property type="entry name" value="endolytic transglycosylase MltG"/>
    <property type="match status" value="1"/>
</dbReference>
<dbReference type="GO" id="GO:0005886">
    <property type="term" value="C:plasma membrane"/>
    <property type="evidence" value="ECO:0007669"/>
    <property type="project" value="UniProtKB-SubCell"/>
</dbReference>
<dbReference type="GO" id="GO:0008932">
    <property type="term" value="F:lytic endotransglycosylase activity"/>
    <property type="evidence" value="ECO:0007669"/>
    <property type="project" value="UniProtKB-UniRule"/>
</dbReference>
<feature type="compositionally biased region" description="Low complexity" evidence="8">
    <location>
        <begin position="7"/>
        <end position="21"/>
    </location>
</feature>
<keyword evidence="5 7" id="KW-0456">Lyase</keyword>
<dbReference type="PANTHER" id="PTHR30518">
    <property type="entry name" value="ENDOLYTIC MUREIN TRANSGLYCOSYLASE"/>
    <property type="match status" value="1"/>
</dbReference>
<dbReference type="InterPro" id="IPR003770">
    <property type="entry name" value="MLTG-like"/>
</dbReference>
<feature type="region of interest" description="Disordered" evidence="8">
    <location>
        <begin position="1"/>
        <end position="33"/>
    </location>
</feature>
<keyword evidence="10" id="KW-1185">Reference proteome</keyword>
<feature type="site" description="Important for catalytic activity" evidence="7">
    <location>
        <position position="258"/>
    </location>
</feature>
<comment type="similarity">
    <text evidence="7">Belongs to the transglycosylase MltG family.</text>
</comment>
<keyword evidence="2 7" id="KW-0812">Transmembrane</keyword>
<comment type="subcellular location">
    <subcellularLocation>
        <location evidence="7">Cell membrane</location>
        <topology evidence="7">Single-pass membrane protein</topology>
    </subcellularLocation>
</comment>
<accession>A0A9D5UAS5</accession>
<keyword evidence="4 7" id="KW-0472">Membrane</keyword>
<organism evidence="9 10">
    <name type="scientific">Oerskovia douganii</name>
    <dbReference type="NCBI Taxonomy" id="2762210"/>
    <lineage>
        <taxon>Bacteria</taxon>
        <taxon>Bacillati</taxon>
        <taxon>Actinomycetota</taxon>
        <taxon>Actinomycetes</taxon>
        <taxon>Micrococcales</taxon>
        <taxon>Cellulomonadaceae</taxon>
        <taxon>Oerskovia</taxon>
    </lineage>
</organism>
<feature type="transmembrane region" description="Helical" evidence="7">
    <location>
        <begin position="40"/>
        <end position="58"/>
    </location>
</feature>
<keyword evidence="6 7" id="KW-0961">Cell wall biogenesis/degradation</keyword>
<reference evidence="9 10" key="1">
    <citation type="submission" date="2020-08" db="EMBL/GenBank/DDBJ databases">
        <title>A Genomic Blueprint of the Chicken Gut Microbiome.</title>
        <authorList>
            <person name="Gilroy R."/>
            <person name="Ravi A."/>
            <person name="Getino M."/>
            <person name="Pursley I."/>
            <person name="Horton D.L."/>
            <person name="Alikhan N.-F."/>
            <person name="Baker D."/>
            <person name="Gharbi K."/>
            <person name="Hall N."/>
            <person name="Watson M."/>
            <person name="Adriaenssens E.M."/>
            <person name="Foster-Nyarko E."/>
            <person name="Jarju S."/>
            <person name="Secka A."/>
            <person name="Antonio M."/>
            <person name="Oren A."/>
            <person name="Chaudhuri R."/>
            <person name="La Ragione R.M."/>
            <person name="Hildebrand F."/>
            <person name="Pallen M.J."/>
        </authorList>
    </citation>
    <scope>NUCLEOTIDE SEQUENCE [LARGE SCALE GENOMIC DNA]</scope>
    <source>
        <strain evidence="9 10">Sa1BUA8</strain>
    </source>
</reference>
<comment type="function">
    <text evidence="7">Functions as a peptidoglycan terminase that cleaves nascent peptidoglycan strands endolytically to terminate their elongation.</text>
</comment>
<dbReference type="GO" id="GO:0009252">
    <property type="term" value="P:peptidoglycan biosynthetic process"/>
    <property type="evidence" value="ECO:0007669"/>
    <property type="project" value="UniProtKB-UniRule"/>
</dbReference>
<sequence length="381" mass="41039">MTDLFDRPPVQQQPPSRASRSGSRDRRAAKKRAQRRRRRALIIVLALALVGGAGFYLVTNASNLLGFENPFSASDYEGQGTDPVEVTIDQGSTGTDMGQVLLDAGVVKSVNAFVEAYKATPEASSIQPGNYTLLTEMKASAAVSLLLSKEAKNELKLTIPEGFTKAQVIDRAVSVTGKPKEEFDAAMADPAALGLPAEAGGNFEGWLAPSTYILEPSDTAETILANMVVTTISNLDSLGVAPADRQTVIIKGSLVEREGISLEQFGKVARVIENRLAVGEPLSLDAIDSYGRGKKSSEITTQEFQDKSFPYASRVNKGLPPTPIGSPGIAALTAVVSPTEGDWLWYVTVNLDTGETKFTNNYNEFVRFKREFKAWEAEQDG</sequence>
<dbReference type="Proteomes" id="UP000822993">
    <property type="component" value="Unassembled WGS sequence"/>
</dbReference>
<gene>
    <name evidence="7 9" type="primary">mltG</name>
    <name evidence="9" type="ORF">H9623_11635</name>
</gene>
<evidence type="ECO:0000256" key="3">
    <source>
        <dbReference type="ARBA" id="ARBA00022989"/>
    </source>
</evidence>
<evidence type="ECO:0000313" key="10">
    <source>
        <dbReference type="Proteomes" id="UP000822993"/>
    </source>
</evidence>
<evidence type="ECO:0000256" key="1">
    <source>
        <dbReference type="ARBA" id="ARBA00022475"/>
    </source>
</evidence>
<dbReference type="EMBL" id="JACSPN010000014">
    <property type="protein sequence ID" value="MBE7700949.1"/>
    <property type="molecule type" value="Genomic_DNA"/>
</dbReference>
<protein>
    <recommendedName>
        <fullName evidence="7">Endolytic murein transglycosylase</fullName>
        <ecNumber evidence="7">4.2.2.29</ecNumber>
    </recommendedName>
    <alternativeName>
        <fullName evidence="7">Peptidoglycan lytic transglycosylase</fullName>
    </alternativeName>
    <alternativeName>
        <fullName evidence="7">Peptidoglycan polymerization terminase</fullName>
    </alternativeName>
</protein>
<dbReference type="Pfam" id="PF02618">
    <property type="entry name" value="YceG"/>
    <property type="match status" value="1"/>
</dbReference>